<evidence type="ECO:0000313" key="3">
    <source>
        <dbReference type="Proteomes" id="UP000751518"/>
    </source>
</evidence>
<dbReference type="Gene3D" id="3.90.79.10">
    <property type="entry name" value="Nucleoside Triphosphate Pyrophosphohydrolase"/>
    <property type="match status" value="1"/>
</dbReference>
<name>A0A955RR95_UNCKA</name>
<evidence type="ECO:0000259" key="1">
    <source>
        <dbReference type="PROSITE" id="PS51462"/>
    </source>
</evidence>
<evidence type="ECO:0000313" key="2">
    <source>
        <dbReference type="EMBL" id="MCA9392304.1"/>
    </source>
</evidence>
<proteinExistence type="predicted"/>
<dbReference type="Proteomes" id="UP000751518">
    <property type="component" value="Unassembled WGS sequence"/>
</dbReference>
<protein>
    <submittedName>
        <fullName evidence="2">NUDIX domain-containing protein</fullName>
    </submittedName>
</protein>
<dbReference type="InterPro" id="IPR036388">
    <property type="entry name" value="WH-like_DNA-bd_sf"/>
</dbReference>
<sequence length="229" mass="26463">MFEIHPIQADILRVLLFTPKARFSELNTTKIGSDHFNFHIKRLTELDIIEKVEDKYTLTTKGKEFANRFDTNSVVIERQAKISVRIVPIRKINGQTEVLMQQRLKQPYFGYWGTPGGKISWGETVVEASRRELLEETNLTADFTVMGVHHKMDCDTQGKLLEDKFFYVVKAENCRGDLAVDVEGGRNQWTKISEIRNLEQIFDGIDVTMSIVSGTDFKFEENRYSTPNY</sequence>
<dbReference type="PANTHER" id="PTHR43736">
    <property type="entry name" value="ADP-RIBOSE PYROPHOSPHATASE"/>
    <property type="match status" value="1"/>
</dbReference>
<accession>A0A955RR95</accession>
<dbReference type="SUPFAM" id="SSF46785">
    <property type="entry name" value="Winged helix' DNA-binding domain"/>
    <property type="match status" value="1"/>
</dbReference>
<dbReference type="PROSITE" id="PS51462">
    <property type="entry name" value="NUDIX"/>
    <property type="match status" value="1"/>
</dbReference>
<dbReference type="Gene3D" id="1.10.10.10">
    <property type="entry name" value="Winged helix-like DNA-binding domain superfamily/Winged helix DNA-binding domain"/>
    <property type="match status" value="1"/>
</dbReference>
<dbReference type="Pfam" id="PF00293">
    <property type="entry name" value="NUDIX"/>
    <property type="match status" value="1"/>
</dbReference>
<reference evidence="2" key="2">
    <citation type="journal article" date="2021" name="Microbiome">
        <title>Successional dynamics and alternative stable states in a saline activated sludge microbial community over 9 years.</title>
        <authorList>
            <person name="Wang Y."/>
            <person name="Ye J."/>
            <person name="Ju F."/>
            <person name="Liu L."/>
            <person name="Boyd J.A."/>
            <person name="Deng Y."/>
            <person name="Parks D.H."/>
            <person name="Jiang X."/>
            <person name="Yin X."/>
            <person name="Woodcroft B.J."/>
            <person name="Tyson G.W."/>
            <person name="Hugenholtz P."/>
            <person name="Polz M.F."/>
            <person name="Zhang T."/>
        </authorList>
    </citation>
    <scope>NUCLEOTIDE SEQUENCE</scope>
    <source>
        <strain evidence="2">HKST-UBA03</strain>
    </source>
</reference>
<dbReference type="InterPro" id="IPR000086">
    <property type="entry name" value="NUDIX_hydrolase_dom"/>
</dbReference>
<comment type="caution">
    <text evidence="2">The sequence shown here is derived from an EMBL/GenBank/DDBJ whole genome shotgun (WGS) entry which is preliminary data.</text>
</comment>
<reference evidence="2" key="1">
    <citation type="submission" date="2020-04" db="EMBL/GenBank/DDBJ databases">
        <authorList>
            <person name="Zhang T."/>
        </authorList>
    </citation>
    <scope>NUCLEOTIDE SEQUENCE</scope>
    <source>
        <strain evidence="2">HKST-UBA03</strain>
    </source>
</reference>
<feature type="domain" description="Nudix hydrolase" evidence="1">
    <location>
        <begin position="79"/>
        <end position="212"/>
    </location>
</feature>
<dbReference type="InterPro" id="IPR015797">
    <property type="entry name" value="NUDIX_hydrolase-like_dom_sf"/>
</dbReference>
<gene>
    <name evidence="2" type="ORF">KC614_03820</name>
</gene>
<dbReference type="InterPro" id="IPR036390">
    <property type="entry name" value="WH_DNA-bd_sf"/>
</dbReference>
<dbReference type="AlphaFoldDB" id="A0A955RR95"/>
<dbReference type="PANTHER" id="PTHR43736:SF1">
    <property type="entry name" value="DIHYDRONEOPTERIN TRIPHOSPHATE DIPHOSPHATASE"/>
    <property type="match status" value="1"/>
</dbReference>
<dbReference type="EMBL" id="JAGQKZ010000036">
    <property type="protein sequence ID" value="MCA9392304.1"/>
    <property type="molecule type" value="Genomic_DNA"/>
</dbReference>
<dbReference type="SUPFAM" id="SSF55811">
    <property type="entry name" value="Nudix"/>
    <property type="match status" value="1"/>
</dbReference>
<organism evidence="2 3">
    <name type="scientific">candidate division WWE3 bacterium</name>
    <dbReference type="NCBI Taxonomy" id="2053526"/>
    <lineage>
        <taxon>Bacteria</taxon>
        <taxon>Katanobacteria</taxon>
    </lineage>
</organism>